<evidence type="ECO:0000313" key="8">
    <source>
        <dbReference type="Proteomes" id="UP000319257"/>
    </source>
</evidence>
<keyword evidence="4 6" id="KW-1133">Transmembrane helix</keyword>
<feature type="transmembrane region" description="Helical" evidence="6">
    <location>
        <begin position="404"/>
        <end position="428"/>
    </location>
</feature>
<evidence type="ECO:0008006" key="9">
    <source>
        <dbReference type="Google" id="ProtNLM"/>
    </source>
</evidence>
<comment type="caution">
    <text evidence="7">The sequence shown here is derived from an EMBL/GenBank/DDBJ whole genome shotgun (WGS) entry which is preliminary data.</text>
</comment>
<dbReference type="PANTHER" id="PTHR45649">
    <property type="entry name" value="AMINO-ACID PERMEASE BAT1"/>
    <property type="match status" value="1"/>
</dbReference>
<evidence type="ECO:0000256" key="3">
    <source>
        <dbReference type="ARBA" id="ARBA00022692"/>
    </source>
</evidence>
<feature type="transmembrane region" description="Helical" evidence="6">
    <location>
        <begin position="168"/>
        <end position="190"/>
    </location>
</feature>
<dbReference type="GeneID" id="41974906"/>
<keyword evidence="2" id="KW-0813">Transport</keyword>
<comment type="subcellular location">
    <subcellularLocation>
        <location evidence="1">Membrane</location>
        <topology evidence="1">Multi-pass membrane protein</topology>
    </subcellularLocation>
</comment>
<dbReference type="GO" id="GO:0022857">
    <property type="term" value="F:transmembrane transporter activity"/>
    <property type="evidence" value="ECO:0007669"/>
    <property type="project" value="InterPro"/>
</dbReference>
<keyword evidence="3 6" id="KW-0812">Transmembrane</keyword>
<dbReference type="InParanoid" id="A0A507AP82"/>
<dbReference type="GO" id="GO:0016020">
    <property type="term" value="C:membrane"/>
    <property type="evidence" value="ECO:0007669"/>
    <property type="project" value="UniProtKB-SubCell"/>
</dbReference>
<organism evidence="7 8">
    <name type="scientific">Thyridium curvatum</name>
    <dbReference type="NCBI Taxonomy" id="1093900"/>
    <lineage>
        <taxon>Eukaryota</taxon>
        <taxon>Fungi</taxon>
        <taxon>Dikarya</taxon>
        <taxon>Ascomycota</taxon>
        <taxon>Pezizomycotina</taxon>
        <taxon>Sordariomycetes</taxon>
        <taxon>Sordariomycetidae</taxon>
        <taxon>Thyridiales</taxon>
        <taxon>Thyridiaceae</taxon>
        <taxon>Thyridium</taxon>
    </lineage>
</organism>
<dbReference type="RefSeq" id="XP_030993433.1">
    <property type="nucleotide sequence ID" value="XM_031142205.1"/>
</dbReference>
<gene>
    <name evidence="7" type="ORF">E0L32_007459</name>
</gene>
<proteinExistence type="predicted"/>
<feature type="transmembrane region" description="Helical" evidence="6">
    <location>
        <begin position="276"/>
        <end position="306"/>
    </location>
</feature>
<dbReference type="Gene3D" id="1.20.1740.10">
    <property type="entry name" value="Amino acid/polyamine transporter I"/>
    <property type="match status" value="1"/>
</dbReference>
<evidence type="ECO:0000256" key="1">
    <source>
        <dbReference type="ARBA" id="ARBA00004141"/>
    </source>
</evidence>
<evidence type="ECO:0000256" key="6">
    <source>
        <dbReference type="SAM" id="Phobius"/>
    </source>
</evidence>
<dbReference type="PANTHER" id="PTHR45649:SF16">
    <property type="entry name" value="7-KETO 8-AMINOPELARGONIC ACID TRANSPORTER"/>
    <property type="match status" value="1"/>
</dbReference>
<feature type="transmembrane region" description="Helical" evidence="6">
    <location>
        <begin position="125"/>
        <end position="147"/>
    </location>
</feature>
<reference evidence="7 8" key="1">
    <citation type="submission" date="2019-06" db="EMBL/GenBank/DDBJ databases">
        <title>Draft genome sequence of the filamentous fungus Phialemoniopsis curvata isolated from diesel fuel.</title>
        <authorList>
            <person name="Varaljay V.A."/>
            <person name="Lyon W.J."/>
            <person name="Crouch A.L."/>
            <person name="Drake C.E."/>
            <person name="Hollomon J.M."/>
            <person name="Nadeau L.J."/>
            <person name="Nunn H.S."/>
            <person name="Stevenson B.S."/>
            <person name="Bojanowski C.L."/>
            <person name="Crookes-Goodson W.J."/>
        </authorList>
    </citation>
    <scope>NUCLEOTIDE SEQUENCE [LARGE SCALE GENOMIC DNA]</scope>
    <source>
        <strain evidence="7 8">D216</strain>
    </source>
</reference>
<dbReference type="InterPro" id="IPR002293">
    <property type="entry name" value="AA/rel_permease1"/>
</dbReference>
<feature type="transmembrane region" description="Helical" evidence="6">
    <location>
        <begin position="481"/>
        <end position="499"/>
    </location>
</feature>
<dbReference type="Pfam" id="PF13520">
    <property type="entry name" value="AA_permease_2"/>
    <property type="match status" value="1"/>
</dbReference>
<keyword evidence="8" id="KW-1185">Reference proteome</keyword>
<dbReference type="AlphaFoldDB" id="A0A507AP82"/>
<feature type="transmembrane region" description="Helical" evidence="6">
    <location>
        <begin position="41"/>
        <end position="68"/>
    </location>
</feature>
<dbReference type="OrthoDB" id="2417308at2759"/>
<dbReference type="STRING" id="1093900.A0A507AP82"/>
<accession>A0A507AP82</accession>
<keyword evidence="5 6" id="KW-0472">Membrane</keyword>
<feature type="transmembrane region" description="Helical" evidence="6">
    <location>
        <begin position="196"/>
        <end position="214"/>
    </location>
</feature>
<protein>
    <recommendedName>
        <fullName evidence="9">Amino acid transporter</fullName>
    </recommendedName>
</protein>
<feature type="transmembrane region" description="Helical" evidence="6">
    <location>
        <begin position="75"/>
        <end position="95"/>
    </location>
</feature>
<feature type="transmembrane region" description="Helical" evidence="6">
    <location>
        <begin position="326"/>
        <end position="355"/>
    </location>
</feature>
<evidence type="ECO:0000313" key="7">
    <source>
        <dbReference type="EMBL" id="TPX11722.1"/>
    </source>
</evidence>
<feature type="transmembrane region" description="Helical" evidence="6">
    <location>
        <begin position="449"/>
        <end position="469"/>
    </location>
</feature>
<dbReference type="EMBL" id="SKBQ01000046">
    <property type="protein sequence ID" value="TPX11722.1"/>
    <property type="molecule type" value="Genomic_DNA"/>
</dbReference>
<evidence type="ECO:0000256" key="4">
    <source>
        <dbReference type="ARBA" id="ARBA00022989"/>
    </source>
</evidence>
<dbReference type="PIRSF" id="PIRSF006060">
    <property type="entry name" value="AA_transporter"/>
    <property type="match status" value="1"/>
</dbReference>
<name>A0A507AP82_9PEZI</name>
<sequence>MPDRNSFEEQYASGNVAKLETSHGAGESSPNYEIAELKPRFSVLAAIGIQFSISATPLAIGGYLTFILGVGGSPFFFYGFIVASIGQIFLCASLAEIAAVHPHASGQVFWTAALAPPEWSRVLSYWNGACTTLGWVFANAGTYVFAAQIWLATMEIRFPGYQKEPYQVFLMCLALAGVGLILNIWLFRWYPHVTTFMVWFINAGTIYVLVTLLVRAVPKNSAHDVFVKVINATGWESDGLVFFLNFLPGCVALACFDTAAHMAEEMEHPHKQIPQVMVGATALCAMTAIPMILVFLFCTVNPMALLQPLAGQPVFQVFIDGFRSDALLVVALIIYCVTYLSSCPATIATGSRLVWSFAKHGGLPFQNWIGHVDPALQVPVNAVYLTAIISSLITLLVFGPTTVLNGVFGASAVCFFFSYGLPIWLLMWRGRKSLPERRYFNLGRLGFPLNFLTLCWQLLSVVFLCFPLYQPVTASNMNWASAAAIVGFVVFGFNWFLYAKKHYRTPTRLVVPADGDVEETVA</sequence>
<evidence type="ECO:0000256" key="2">
    <source>
        <dbReference type="ARBA" id="ARBA00022448"/>
    </source>
</evidence>
<evidence type="ECO:0000256" key="5">
    <source>
        <dbReference type="ARBA" id="ARBA00023136"/>
    </source>
</evidence>
<dbReference type="Proteomes" id="UP000319257">
    <property type="component" value="Unassembled WGS sequence"/>
</dbReference>